<reference evidence="1" key="1">
    <citation type="submission" date="2022-03" db="EMBL/GenBank/DDBJ databases">
        <title>Cryobacterium sp. nov. strain ZS14-85, isolated from Antarctic soil.</title>
        <authorList>
            <person name="Li J."/>
            <person name="Niu G."/>
        </authorList>
    </citation>
    <scope>NUCLEOTIDE SEQUENCE</scope>
    <source>
        <strain evidence="1">ZS14-85</strain>
    </source>
</reference>
<dbReference type="Proteomes" id="UP001165341">
    <property type="component" value="Unassembled WGS sequence"/>
</dbReference>
<sequence>MTTVLIFHEVDDVEHWLNSPRREEIFGPLGITVQTFIDPTDDHRVGLIADVHDMDVFQRVMASEVAAEAMQFDGVRPETVVMMVES</sequence>
<name>A0AA41UFT4_9MICO</name>
<dbReference type="RefSeq" id="WP_243012043.1">
    <property type="nucleotide sequence ID" value="NZ_JALGAR010000002.1"/>
</dbReference>
<gene>
    <name evidence="1" type="ORF">MQH31_10805</name>
</gene>
<protein>
    <submittedName>
        <fullName evidence="1">Uncharacterized protein</fullName>
    </submittedName>
</protein>
<accession>A0AA41UFT4</accession>
<dbReference type="AlphaFoldDB" id="A0AA41UFT4"/>
<organism evidence="1 2">
    <name type="scientific">Cryobacterium zhongshanensis</name>
    <dbReference type="NCBI Taxonomy" id="2928153"/>
    <lineage>
        <taxon>Bacteria</taxon>
        <taxon>Bacillati</taxon>
        <taxon>Actinomycetota</taxon>
        <taxon>Actinomycetes</taxon>
        <taxon>Micrococcales</taxon>
        <taxon>Microbacteriaceae</taxon>
        <taxon>Cryobacterium</taxon>
    </lineage>
</organism>
<comment type="caution">
    <text evidence="1">The sequence shown here is derived from an EMBL/GenBank/DDBJ whole genome shotgun (WGS) entry which is preliminary data.</text>
</comment>
<dbReference type="EMBL" id="JALGAR010000002">
    <property type="protein sequence ID" value="MCI4658295.1"/>
    <property type="molecule type" value="Genomic_DNA"/>
</dbReference>
<proteinExistence type="predicted"/>
<evidence type="ECO:0000313" key="2">
    <source>
        <dbReference type="Proteomes" id="UP001165341"/>
    </source>
</evidence>
<keyword evidence="2" id="KW-1185">Reference proteome</keyword>
<evidence type="ECO:0000313" key="1">
    <source>
        <dbReference type="EMBL" id="MCI4658295.1"/>
    </source>
</evidence>